<organism evidence="2">
    <name type="scientific">Cacopsylla melanoneura</name>
    <dbReference type="NCBI Taxonomy" id="428564"/>
    <lineage>
        <taxon>Eukaryota</taxon>
        <taxon>Metazoa</taxon>
        <taxon>Ecdysozoa</taxon>
        <taxon>Arthropoda</taxon>
        <taxon>Hexapoda</taxon>
        <taxon>Insecta</taxon>
        <taxon>Pterygota</taxon>
        <taxon>Neoptera</taxon>
        <taxon>Paraneoptera</taxon>
        <taxon>Hemiptera</taxon>
        <taxon>Sternorrhyncha</taxon>
        <taxon>Psylloidea</taxon>
        <taxon>Psyllidae</taxon>
        <taxon>Psyllinae</taxon>
        <taxon>Cacopsylla</taxon>
    </lineage>
</organism>
<feature type="chain" id="PRO_5034297449" evidence="1">
    <location>
        <begin position="19"/>
        <end position="342"/>
    </location>
</feature>
<name>A0A8D9F9V5_9HEMI</name>
<dbReference type="Pfam" id="PF24664">
    <property type="entry name" value="Monjiviricetes_fusion"/>
    <property type="match status" value="1"/>
</dbReference>
<keyword evidence="1" id="KW-0732">Signal</keyword>
<dbReference type="EMBL" id="HBUF01628053">
    <property type="protein sequence ID" value="CAG6782561.1"/>
    <property type="molecule type" value="Transcribed_RNA"/>
</dbReference>
<feature type="signal peptide" evidence="1">
    <location>
        <begin position="1"/>
        <end position="18"/>
    </location>
</feature>
<proteinExistence type="predicted"/>
<protein>
    <submittedName>
        <fullName evidence="2">Uncharacterized protein</fullName>
    </submittedName>
</protein>
<accession>A0A8D9F9V5</accession>
<sequence length="342" mass="38595">MIVFILLLVALTEGSLLGFHCGGEGSNITTVSLIDKPSCVFSNVTLTTTQKNVVITQVVTTGPLKYTRCLVSLSHVVEDCGTFTDSIVEKGVYDEIYQLTKRECDNVSARGVFNYNGHILNFTKGEVLSTTIVTHGSKHDGKCSAGPPLTRDGITWYRPVRTTKITIEGSKEETTVDFEENQILLPQNVNCRYTLGECFHYSLGNVFWRTSVPECNDKAERAIIFKGHATSVERDDGVMKTTYIHVSQDDIEFQLQLISKTTNICGFKSYYTEHPKLFVTFVDDETYFPLSKKISDKSADLMLYINSKIVMVSRNTHLQFDRLYASFQLDRCVMEQKILDNY</sequence>
<evidence type="ECO:0000256" key="1">
    <source>
        <dbReference type="SAM" id="SignalP"/>
    </source>
</evidence>
<evidence type="ECO:0000313" key="2">
    <source>
        <dbReference type="EMBL" id="CAG6782561.1"/>
    </source>
</evidence>
<reference evidence="2" key="1">
    <citation type="submission" date="2021-05" db="EMBL/GenBank/DDBJ databases">
        <authorList>
            <person name="Alioto T."/>
            <person name="Alioto T."/>
            <person name="Gomez Garrido J."/>
        </authorList>
    </citation>
    <scope>NUCLEOTIDE SEQUENCE</scope>
</reference>
<dbReference type="AlphaFoldDB" id="A0A8D9F9V5"/>